<dbReference type="InterPro" id="IPR036291">
    <property type="entry name" value="NAD(P)-bd_dom_sf"/>
</dbReference>
<gene>
    <name evidence="3" type="ORF">MAR_002271</name>
</gene>
<name>A0ABY7FE49_MYAAR</name>
<dbReference type="InterPro" id="IPR005097">
    <property type="entry name" value="Sacchrp_dh_NADP-bd"/>
</dbReference>
<dbReference type="Proteomes" id="UP001164746">
    <property type="component" value="Chromosome 11"/>
</dbReference>
<dbReference type="InterPro" id="IPR051276">
    <property type="entry name" value="Saccharopine_DH-like_oxidrdct"/>
</dbReference>
<dbReference type="SUPFAM" id="SSF51735">
    <property type="entry name" value="NAD(P)-binding Rossmann-fold domains"/>
    <property type="match status" value="1"/>
</dbReference>
<dbReference type="Pfam" id="PF03435">
    <property type="entry name" value="Sacchrp_dh_NADP"/>
    <property type="match status" value="1"/>
</dbReference>
<evidence type="ECO:0000259" key="2">
    <source>
        <dbReference type="Pfam" id="PF03435"/>
    </source>
</evidence>
<organism evidence="3 4">
    <name type="scientific">Mya arenaria</name>
    <name type="common">Soft-shell clam</name>
    <dbReference type="NCBI Taxonomy" id="6604"/>
    <lineage>
        <taxon>Eukaryota</taxon>
        <taxon>Metazoa</taxon>
        <taxon>Spiralia</taxon>
        <taxon>Lophotrochozoa</taxon>
        <taxon>Mollusca</taxon>
        <taxon>Bivalvia</taxon>
        <taxon>Autobranchia</taxon>
        <taxon>Heteroconchia</taxon>
        <taxon>Euheterodonta</taxon>
        <taxon>Imparidentia</taxon>
        <taxon>Neoheterodontei</taxon>
        <taxon>Myida</taxon>
        <taxon>Myoidea</taxon>
        <taxon>Myidae</taxon>
        <taxon>Mya</taxon>
    </lineage>
</organism>
<dbReference type="Gene3D" id="3.40.50.720">
    <property type="entry name" value="NAD(P)-binding Rossmann-like Domain"/>
    <property type="match status" value="1"/>
</dbReference>
<feature type="non-terminal residue" evidence="3">
    <location>
        <position position="1"/>
    </location>
</feature>
<dbReference type="PANTHER" id="PTHR12286">
    <property type="entry name" value="SACCHAROPINE DEHYDROGENASE-LIKE OXIDOREDUCTASE"/>
    <property type="match status" value="1"/>
</dbReference>
<evidence type="ECO:0000313" key="3">
    <source>
        <dbReference type="EMBL" id="WAR20433.1"/>
    </source>
</evidence>
<accession>A0ABY7FE49</accession>
<dbReference type="EMBL" id="CP111022">
    <property type="protein sequence ID" value="WAR20433.1"/>
    <property type="molecule type" value="Genomic_DNA"/>
</dbReference>
<evidence type="ECO:0000313" key="4">
    <source>
        <dbReference type="Proteomes" id="UP001164746"/>
    </source>
</evidence>
<protein>
    <submittedName>
        <fullName evidence="3">LDP1-like protein</fullName>
    </submittedName>
</protein>
<dbReference type="PANTHER" id="PTHR12286:SF5">
    <property type="entry name" value="SACCHAROPINE DEHYDROGENASE-LIKE OXIDOREDUCTASE"/>
    <property type="match status" value="1"/>
</dbReference>
<evidence type="ECO:0000256" key="1">
    <source>
        <dbReference type="ARBA" id="ARBA00038048"/>
    </source>
</evidence>
<keyword evidence="4" id="KW-1185">Reference proteome</keyword>
<feature type="domain" description="Saccharopine dehydrogenase NADP binding" evidence="2">
    <location>
        <begin position="9"/>
        <end position="121"/>
    </location>
</feature>
<sequence>MSDERYDFVVLGATGFTGQFVVDEVARVADQEKLKFAVAGRSMEKLQKVLTESSQRTGKELEETPIIIADVKNYRFYGEDVVKACIENGAHHVDISGEPQYLEKMQLLYSGKAREAGVYIVGACGFDSVPADMGVAFATEQFKEIHTHYTSILSIQGLAGNVTTLESALHGFAHAAELKPLRKSLYPNRLPRSKYPLKT</sequence>
<comment type="similarity">
    <text evidence="1">Belongs to the saccharopine dehydrogenase family.</text>
</comment>
<reference evidence="3" key="1">
    <citation type="submission" date="2022-11" db="EMBL/GenBank/DDBJ databases">
        <title>Centuries of genome instability and evolution in soft-shell clam transmissible cancer (bioRxiv).</title>
        <authorList>
            <person name="Hart S.F.M."/>
            <person name="Yonemitsu M.A."/>
            <person name="Giersch R.M."/>
            <person name="Beal B.F."/>
            <person name="Arriagada G."/>
            <person name="Davis B.W."/>
            <person name="Ostrander E.A."/>
            <person name="Goff S.P."/>
            <person name="Metzger M.J."/>
        </authorList>
    </citation>
    <scope>NUCLEOTIDE SEQUENCE</scope>
    <source>
        <strain evidence="3">MELC-2E11</strain>
        <tissue evidence="3">Siphon/mantle</tissue>
    </source>
</reference>
<proteinExistence type="inferred from homology"/>